<dbReference type="PROSITE" id="PS50206">
    <property type="entry name" value="RHODANESE_3"/>
    <property type="match status" value="1"/>
</dbReference>
<protein>
    <submittedName>
        <fullName evidence="2">Rhodanese-like domain-containing protein</fullName>
    </submittedName>
</protein>
<gene>
    <name evidence="2" type="ORF">H8J70_01925</name>
</gene>
<dbReference type="CDD" id="cd00158">
    <property type="entry name" value="RHOD"/>
    <property type="match status" value="1"/>
</dbReference>
<reference evidence="2 3" key="1">
    <citation type="submission" date="2020-08" db="EMBL/GenBank/DDBJ databases">
        <authorList>
            <person name="Liu C."/>
            <person name="Sun Q."/>
        </authorList>
    </citation>
    <scope>NUCLEOTIDE SEQUENCE [LARGE SCALE GENOMIC DNA]</scope>
    <source>
        <strain evidence="2 3">NSJ-59</strain>
    </source>
</reference>
<dbReference type="PANTHER" id="PTHR43031">
    <property type="entry name" value="FAD-DEPENDENT OXIDOREDUCTASE"/>
    <property type="match status" value="1"/>
</dbReference>
<name>A0ABR6VG30_9FIRM</name>
<dbReference type="SMART" id="SM00450">
    <property type="entry name" value="RHOD"/>
    <property type="match status" value="1"/>
</dbReference>
<keyword evidence="3" id="KW-1185">Reference proteome</keyword>
<dbReference type="RefSeq" id="WP_186502073.1">
    <property type="nucleotide sequence ID" value="NZ_JACOGK010000004.1"/>
</dbReference>
<dbReference type="InterPro" id="IPR036873">
    <property type="entry name" value="Rhodanese-like_dom_sf"/>
</dbReference>
<dbReference type="EMBL" id="JACOGK010000004">
    <property type="protein sequence ID" value="MBC3536018.1"/>
    <property type="molecule type" value="Genomic_DNA"/>
</dbReference>
<organism evidence="2 3">
    <name type="scientific">Megasphaera hominis</name>
    <dbReference type="NCBI Taxonomy" id="159836"/>
    <lineage>
        <taxon>Bacteria</taxon>
        <taxon>Bacillati</taxon>
        <taxon>Bacillota</taxon>
        <taxon>Negativicutes</taxon>
        <taxon>Veillonellales</taxon>
        <taxon>Veillonellaceae</taxon>
        <taxon>Megasphaera</taxon>
    </lineage>
</organism>
<accession>A0ABR6VG30</accession>
<dbReference type="PANTHER" id="PTHR43031:SF1">
    <property type="entry name" value="PYRIDINE NUCLEOTIDE-DISULPHIDE OXIDOREDUCTASE"/>
    <property type="match status" value="1"/>
</dbReference>
<proteinExistence type="predicted"/>
<dbReference type="Pfam" id="PF00581">
    <property type="entry name" value="Rhodanese"/>
    <property type="match status" value="1"/>
</dbReference>
<dbReference type="Proteomes" id="UP000606870">
    <property type="component" value="Unassembled WGS sequence"/>
</dbReference>
<evidence type="ECO:0000313" key="2">
    <source>
        <dbReference type="EMBL" id="MBC3536018.1"/>
    </source>
</evidence>
<dbReference type="InterPro" id="IPR001763">
    <property type="entry name" value="Rhodanese-like_dom"/>
</dbReference>
<comment type="caution">
    <text evidence="2">The sequence shown here is derived from an EMBL/GenBank/DDBJ whole genome shotgun (WGS) entry which is preliminary data.</text>
</comment>
<sequence length="101" mass="11127">MKLFDTKEAKALLDAGKAIAVDVRHAGEYTEGHIAGAVWLENEKITAETAAAALPDKTQKYLIYCHSGMRAEQAKKKLRDLGYTDVENFGGVINWPYGLTK</sequence>
<dbReference type="Gene3D" id="3.40.250.10">
    <property type="entry name" value="Rhodanese-like domain"/>
    <property type="match status" value="1"/>
</dbReference>
<dbReference type="SUPFAM" id="SSF52821">
    <property type="entry name" value="Rhodanese/Cell cycle control phosphatase"/>
    <property type="match status" value="1"/>
</dbReference>
<evidence type="ECO:0000313" key="3">
    <source>
        <dbReference type="Proteomes" id="UP000606870"/>
    </source>
</evidence>
<evidence type="ECO:0000259" key="1">
    <source>
        <dbReference type="PROSITE" id="PS50206"/>
    </source>
</evidence>
<dbReference type="InterPro" id="IPR050229">
    <property type="entry name" value="GlpE_sulfurtransferase"/>
</dbReference>
<feature type="domain" description="Rhodanese" evidence="1">
    <location>
        <begin position="14"/>
        <end position="101"/>
    </location>
</feature>